<evidence type="ECO:0000256" key="2">
    <source>
        <dbReference type="ARBA" id="ARBA00009298"/>
    </source>
</evidence>
<dbReference type="PRINTS" id="PR01837">
    <property type="entry name" value="MGTCSAPBPROT"/>
</dbReference>
<keyword evidence="3" id="KW-1003">Cell membrane</keyword>
<evidence type="ECO:0000259" key="8">
    <source>
        <dbReference type="Pfam" id="PF02308"/>
    </source>
</evidence>
<dbReference type="AlphaFoldDB" id="A0A846RMI6"/>
<evidence type="ECO:0000313" key="9">
    <source>
        <dbReference type="EMBL" id="NJC24463.1"/>
    </source>
</evidence>
<evidence type="ECO:0000313" key="10">
    <source>
        <dbReference type="Proteomes" id="UP000547458"/>
    </source>
</evidence>
<proteinExistence type="inferred from homology"/>
<keyword evidence="5 7" id="KW-1133">Transmembrane helix</keyword>
<keyword evidence="4 7" id="KW-0812">Transmembrane</keyword>
<dbReference type="InterPro" id="IPR049177">
    <property type="entry name" value="MgtC_SapB_SrpB_YhiD_N"/>
</dbReference>
<dbReference type="RefSeq" id="WP_167995708.1">
    <property type="nucleotide sequence ID" value="NZ_JAATJL010000001.1"/>
</dbReference>
<feature type="transmembrane region" description="Helical" evidence="7">
    <location>
        <begin position="45"/>
        <end position="62"/>
    </location>
</feature>
<feature type="transmembrane region" description="Helical" evidence="7">
    <location>
        <begin position="77"/>
        <end position="95"/>
    </location>
</feature>
<gene>
    <name evidence="9" type="ORF">BJ994_003539</name>
</gene>
<feature type="domain" description="MgtC/SapB/SrpB/YhiD N-terminal" evidence="8">
    <location>
        <begin position="18"/>
        <end position="144"/>
    </location>
</feature>
<keyword evidence="10" id="KW-1185">Reference proteome</keyword>
<evidence type="ECO:0000256" key="7">
    <source>
        <dbReference type="SAM" id="Phobius"/>
    </source>
</evidence>
<dbReference type="InterPro" id="IPR003416">
    <property type="entry name" value="MgtC/SapB/SrpB/YhiD_fam"/>
</dbReference>
<dbReference type="Proteomes" id="UP000547458">
    <property type="component" value="Unassembled WGS sequence"/>
</dbReference>
<feature type="transmembrane region" description="Helical" evidence="7">
    <location>
        <begin position="15"/>
        <end position="33"/>
    </location>
</feature>
<comment type="caution">
    <text evidence="9">The sequence shown here is derived from an EMBL/GenBank/DDBJ whole genome shotgun (WGS) entry which is preliminary data.</text>
</comment>
<evidence type="ECO:0000256" key="1">
    <source>
        <dbReference type="ARBA" id="ARBA00004651"/>
    </source>
</evidence>
<evidence type="ECO:0000256" key="5">
    <source>
        <dbReference type="ARBA" id="ARBA00022989"/>
    </source>
</evidence>
<dbReference type="EMBL" id="JAATJL010000001">
    <property type="protein sequence ID" value="NJC24463.1"/>
    <property type="molecule type" value="Genomic_DNA"/>
</dbReference>
<dbReference type="PANTHER" id="PTHR33778">
    <property type="entry name" value="PROTEIN MGTC"/>
    <property type="match status" value="1"/>
</dbReference>
<keyword evidence="6 7" id="KW-0472">Membrane</keyword>
<protein>
    <submittedName>
        <fullName evidence="9">Putative Mg2+ transporter-C (MgtC) family protein</fullName>
    </submittedName>
</protein>
<feature type="transmembrane region" description="Helical" evidence="7">
    <location>
        <begin position="100"/>
        <end position="118"/>
    </location>
</feature>
<organism evidence="9 10">
    <name type="scientific">Arthrobacter pigmenti</name>
    <dbReference type="NCBI Taxonomy" id="271432"/>
    <lineage>
        <taxon>Bacteria</taxon>
        <taxon>Bacillati</taxon>
        <taxon>Actinomycetota</taxon>
        <taxon>Actinomycetes</taxon>
        <taxon>Micrococcales</taxon>
        <taxon>Micrococcaceae</taxon>
        <taxon>Arthrobacter</taxon>
    </lineage>
</organism>
<dbReference type="Pfam" id="PF02308">
    <property type="entry name" value="MgtC"/>
    <property type="match status" value="1"/>
</dbReference>
<comment type="similarity">
    <text evidence="2">Belongs to the MgtC/SapB family.</text>
</comment>
<name>A0A846RMI6_9MICC</name>
<dbReference type="PANTHER" id="PTHR33778:SF1">
    <property type="entry name" value="MAGNESIUM TRANSPORTER YHID-RELATED"/>
    <property type="match status" value="1"/>
</dbReference>
<accession>A0A846RMI6</accession>
<reference evidence="9 10" key="1">
    <citation type="submission" date="2020-03" db="EMBL/GenBank/DDBJ databases">
        <title>Sequencing the genomes of 1000 actinobacteria strains.</title>
        <authorList>
            <person name="Klenk H.-P."/>
        </authorList>
    </citation>
    <scope>NUCLEOTIDE SEQUENCE [LARGE SCALE GENOMIC DNA]</scope>
    <source>
        <strain evidence="9 10">DSM 16403</strain>
    </source>
</reference>
<sequence>MLDILLFSATTPTQLVLLLLAFLLSAVIGVERLRKLKSAGLRTHTLVGVGSAVFTLVSAYGFETVVGNGVVLDPSRIAAQVVSGIGFLGAGLIFVRRNTVTGLTTAASVWVTAAIGMACGAGMPMLAIAATALHLVTVSALTMIGTRIRPHSKDSLVRIRYRLSCGGLRAILTTATELGYDVSLIDSKEIRRGKKQPQVEVILRLSGDGAELDDLLARLTDLAAVTRVANSTQSD</sequence>
<evidence type="ECO:0000256" key="6">
    <source>
        <dbReference type="ARBA" id="ARBA00023136"/>
    </source>
</evidence>
<comment type="subcellular location">
    <subcellularLocation>
        <location evidence="1">Cell membrane</location>
        <topology evidence="1">Multi-pass membrane protein</topology>
    </subcellularLocation>
</comment>
<evidence type="ECO:0000256" key="3">
    <source>
        <dbReference type="ARBA" id="ARBA00022475"/>
    </source>
</evidence>
<dbReference type="GO" id="GO:0005886">
    <property type="term" value="C:plasma membrane"/>
    <property type="evidence" value="ECO:0007669"/>
    <property type="project" value="UniProtKB-SubCell"/>
</dbReference>
<evidence type="ECO:0000256" key="4">
    <source>
        <dbReference type="ARBA" id="ARBA00022692"/>
    </source>
</evidence>